<dbReference type="Gene3D" id="1.10.260.40">
    <property type="entry name" value="lambda repressor-like DNA-binding domains"/>
    <property type="match status" value="1"/>
</dbReference>
<accession>A0A9D1EMD0</accession>
<reference evidence="1" key="1">
    <citation type="submission" date="2020-10" db="EMBL/GenBank/DDBJ databases">
        <authorList>
            <person name="Gilroy R."/>
        </authorList>
    </citation>
    <scope>NUCLEOTIDE SEQUENCE</scope>
    <source>
        <strain evidence="1">CHK157-1446</strain>
    </source>
</reference>
<dbReference type="EMBL" id="DVIR01000011">
    <property type="protein sequence ID" value="HIS24081.1"/>
    <property type="molecule type" value="Genomic_DNA"/>
</dbReference>
<name>A0A9D1EMD0_9FIRM</name>
<proteinExistence type="predicted"/>
<dbReference type="InterPro" id="IPR010982">
    <property type="entry name" value="Lambda_DNA-bd_dom_sf"/>
</dbReference>
<dbReference type="GO" id="GO:0003677">
    <property type="term" value="F:DNA binding"/>
    <property type="evidence" value="ECO:0007669"/>
    <property type="project" value="InterPro"/>
</dbReference>
<reference evidence="1" key="2">
    <citation type="journal article" date="2021" name="PeerJ">
        <title>Extensive microbial diversity within the chicken gut microbiome revealed by metagenomics and culture.</title>
        <authorList>
            <person name="Gilroy R."/>
            <person name="Ravi A."/>
            <person name="Getino M."/>
            <person name="Pursley I."/>
            <person name="Horton D.L."/>
            <person name="Alikhan N.F."/>
            <person name="Baker D."/>
            <person name="Gharbi K."/>
            <person name="Hall N."/>
            <person name="Watson M."/>
            <person name="Adriaenssens E.M."/>
            <person name="Foster-Nyarko E."/>
            <person name="Jarju S."/>
            <person name="Secka A."/>
            <person name="Antonio M."/>
            <person name="Oren A."/>
            <person name="Chaudhuri R.R."/>
            <person name="La Ragione R."/>
            <person name="Hildebrand F."/>
            <person name="Pallen M.J."/>
        </authorList>
    </citation>
    <scope>NUCLEOTIDE SEQUENCE</scope>
    <source>
        <strain evidence="1">CHK157-1446</strain>
    </source>
</reference>
<gene>
    <name evidence="1" type="ORF">IAD01_01600</name>
</gene>
<dbReference type="AlphaFoldDB" id="A0A9D1EMD0"/>
<comment type="caution">
    <text evidence="1">The sequence shown here is derived from an EMBL/GenBank/DDBJ whole genome shotgun (WGS) entry which is preliminary data.</text>
</comment>
<evidence type="ECO:0000313" key="2">
    <source>
        <dbReference type="Proteomes" id="UP000823982"/>
    </source>
</evidence>
<sequence length="67" mass="7773">MFPNLTAELEKMKISTKDFAFRLGISERTARNKLAGKTEFTLAEVVKIGSMFPDEKLDYLFYFEENT</sequence>
<organism evidence="1 2">
    <name type="scientific">Candidatus Faeciplasma gallinarum</name>
    <dbReference type="NCBI Taxonomy" id="2840799"/>
    <lineage>
        <taxon>Bacteria</taxon>
        <taxon>Bacillati</taxon>
        <taxon>Bacillota</taxon>
        <taxon>Clostridia</taxon>
        <taxon>Eubacteriales</taxon>
        <taxon>Oscillospiraceae</taxon>
        <taxon>Oscillospiraceae incertae sedis</taxon>
        <taxon>Candidatus Faeciplasma</taxon>
    </lineage>
</organism>
<dbReference type="Proteomes" id="UP000823982">
    <property type="component" value="Unassembled WGS sequence"/>
</dbReference>
<dbReference type="SUPFAM" id="SSF47413">
    <property type="entry name" value="lambda repressor-like DNA-binding domains"/>
    <property type="match status" value="1"/>
</dbReference>
<evidence type="ECO:0000313" key="1">
    <source>
        <dbReference type="EMBL" id="HIS24081.1"/>
    </source>
</evidence>
<protein>
    <submittedName>
        <fullName evidence="1">Transcriptional regulator</fullName>
    </submittedName>
</protein>